<dbReference type="AlphaFoldDB" id="A0A6N4SSL5"/>
<dbReference type="EMBL" id="CP000383">
    <property type="protein sequence ID" value="ABG59317.1"/>
    <property type="molecule type" value="Genomic_DNA"/>
</dbReference>
<name>A0A6N4SSL5_CYTH3</name>
<sequence length="384" mass="42566">MKPDEIIYEWIDRYLTGQLMGEELSAFTEKLASDATFYLLVENQKAANTIILGNRLAQIKQQMDADFRSKDTKRNLTKWGISGLLGISVVICTLVYRSDIPESEPTAPQQINDPKFASVNRSSKHTEHPAEEKTPSSNIHTGIYRPAETTASGNKKSLPDLNPNAGFDTNPTSYIQKTGSTNFNEAVAEEQKINTNQFTDTHPGKPKTELCQGVTIEAILTIDAACANKYDGEIQIAEHTVKGGLAPYTYTLINKTNDTVRQQSPSFVSLHAGQYTLFFEDANRCLSAYKKPLYVHEKSCTAPAQSFSPRAGERFEYPVSGDSDADITIYNRGGQAIYKTHLQRGVSDFWEGTNQNGQLLSAGVYIYIIEYVSGIKETGEVVLF</sequence>
<dbReference type="Pfam" id="PF13585">
    <property type="entry name" value="CHU_C"/>
    <property type="match status" value="1"/>
</dbReference>
<evidence type="ECO:0000313" key="2">
    <source>
        <dbReference type="EMBL" id="ABG59317.1"/>
    </source>
</evidence>
<evidence type="ECO:0000256" key="1">
    <source>
        <dbReference type="SAM" id="MobiDB-lite"/>
    </source>
</evidence>
<dbReference type="OrthoDB" id="127762at2"/>
<keyword evidence="3" id="KW-1185">Reference proteome</keyword>
<accession>A0A6N4SSL5</accession>
<evidence type="ECO:0000313" key="3">
    <source>
        <dbReference type="Proteomes" id="UP000001822"/>
    </source>
</evidence>
<dbReference type="RefSeq" id="WP_011585434.1">
    <property type="nucleotide sequence ID" value="NC_008255.1"/>
</dbReference>
<feature type="compositionally biased region" description="Basic and acidic residues" evidence="1">
    <location>
        <begin position="124"/>
        <end position="134"/>
    </location>
</feature>
<dbReference type="Pfam" id="PF13573">
    <property type="entry name" value="SprB"/>
    <property type="match status" value="1"/>
</dbReference>
<dbReference type="Proteomes" id="UP000001822">
    <property type="component" value="Chromosome"/>
</dbReference>
<feature type="region of interest" description="Disordered" evidence="1">
    <location>
        <begin position="103"/>
        <end position="143"/>
    </location>
</feature>
<proteinExistence type="predicted"/>
<dbReference type="Gene3D" id="2.60.40.4070">
    <property type="match status" value="1"/>
</dbReference>
<dbReference type="KEGG" id="chu:CHU_2054"/>
<dbReference type="InterPro" id="IPR025667">
    <property type="entry name" value="SprB_repeat"/>
</dbReference>
<organism evidence="2 3">
    <name type="scientific">Cytophaga hutchinsonii (strain ATCC 33406 / DSM 1761 / CIP 103989 / NBRC 15051 / NCIMB 9469 / D465)</name>
    <dbReference type="NCBI Taxonomy" id="269798"/>
    <lineage>
        <taxon>Bacteria</taxon>
        <taxon>Pseudomonadati</taxon>
        <taxon>Bacteroidota</taxon>
        <taxon>Cytophagia</taxon>
        <taxon>Cytophagales</taxon>
        <taxon>Cytophagaceae</taxon>
        <taxon>Cytophaga</taxon>
    </lineage>
</organism>
<reference evidence="2 3" key="1">
    <citation type="journal article" date="2007" name="Appl. Environ. Microbiol.">
        <title>Genome sequence of the cellulolytic gliding bacterium Cytophaga hutchinsonii.</title>
        <authorList>
            <person name="Xie G."/>
            <person name="Bruce D.C."/>
            <person name="Challacombe J.F."/>
            <person name="Chertkov O."/>
            <person name="Detter J.C."/>
            <person name="Gilna P."/>
            <person name="Han C.S."/>
            <person name="Lucas S."/>
            <person name="Misra M."/>
            <person name="Myers G.L."/>
            <person name="Richardson P."/>
            <person name="Tapia R."/>
            <person name="Thayer N."/>
            <person name="Thompson L.S."/>
            <person name="Brettin T.S."/>
            <person name="Henrissat B."/>
            <person name="Wilson D.B."/>
            <person name="McBride M.J."/>
        </authorList>
    </citation>
    <scope>NUCLEOTIDE SEQUENCE [LARGE SCALE GENOMIC DNA]</scope>
    <source>
        <strain evidence="3">ATCC 33406 / DSM 1761 / CIP 103989 / NBRC 15051 / NCIMB 9469 / D465</strain>
    </source>
</reference>
<gene>
    <name evidence="2" type="ordered locus">CHU_2054</name>
</gene>
<protein>
    <submittedName>
        <fullName evidence="2">Uncharacterized protein</fullName>
    </submittedName>
</protein>